<proteinExistence type="predicted"/>
<evidence type="ECO:0000256" key="1">
    <source>
        <dbReference type="ARBA" id="ARBA00022801"/>
    </source>
</evidence>
<gene>
    <name evidence="3" type="ORF">D5H75_04260</name>
</gene>
<keyword evidence="4" id="KW-1185">Reference proteome</keyword>
<dbReference type="InterPro" id="IPR049492">
    <property type="entry name" value="BD-FAE-like_dom"/>
</dbReference>
<dbReference type="EMBL" id="QZEY01000001">
    <property type="protein sequence ID" value="RJL35981.1"/>
    <property type="molecule type" value="Genomic_DNA"/>
</dbReference>
<feature type="domain" description="BD-FAE-like" evidence="2">
    <location>
        <begin position="6"/>
        <end position="175"/>
    </location>
</feature>
<evidence type="ECO:0000313" key="4">
    <source>
        <dbReference type="Proteomes" id="UP000265768"/>
    </source>
</evidence>
<dbReference type="OrthoDB" id="9803828at2"/>
<dbReference type="Pfam" id="PF20434">
    <property type="entry name" value="BD-FAE"/>
    <property type="match status" value="1"/>
</dbReference>
<dbReference type="Gene3D" id="3.40.50.1820">
    <property type="entry name" value="alpha/beta hydrolase"/>
    <property type="match status" value="1"/>
</dbReference>
<dbReference type="Proteomes" id="UP000265768">
    <property type="component" value="Unassembled WGS sequence"/>
</dbReference>
<dbReference type="PANTHER" id="PTHR48081">
    <property type="entry name" value="AB HYDROLASE SUPERFAMILY PROTEIN C4A8.06C"/>
    <property type="match status" value="1"/>
</dbReference>
<dbReference type="SUPFAM" id="SSF53474">
    <property type="entry name" value="alpha/beta-Hydrolases"/>
    <property type="match status" value="1"/>
</dbReference>
<dbReference type="GO" id="GO:0016787">
    <property type="term" value="F:hydrolase activity"/>
    <property type="evidence" value="ECO:0007669"/>
    <property type="project" value="UniProtKB-KW"/>
</dbReference>
<dbReference type="AlphaFoldDB" id="A0A3A4B487"/>
<dbReference type="InterPro" id="IPR029058">
    <property type="entry name" value="AB_hydrolase_fold"/>
</dbReference>
<accession>A0A3A4B487</accession>
<protein>
    <submittedName>
        <fullName evidence="3">Alpha/beta hydrolase</fullName>
    </submittedName>
</protein>
<name>A0A3A4B487_9ACTN</name>
<dbReference type="RefSeq" id="WP_119924955.1">
    <property type="nucleotide sequence ID" value="NZ_QZEY01000001.1"/>
</dbReference>
<organism evidence="3 4">
    <name type="scientific">Bailinhaonella thermotolerans</name>
    <dbReference type="NCBI Taxonomy" id="1070861"/>
    <lineage>
        <taxon>Bacteria</taxon>
        <taxon>Bacillati</taxon>
        <taxon>Actinomycetota</taxon>
        <taxon>Actinomycetes</taxon>
        <taxon>Streptosporangiales</taxon>
        <taxon>Streptosporangiaceae</taxon>
        <taxon>Bailinhaonella</taxon>
    </lineage>
</organism>
<comment type="caution">
    <text evidence="3">The sequence shown here is derived from an EMBL/GenBank/DDBJ whole genome shotgun (WGS) entry which is preliminary data.</text>
</comment>
<evidence type="ECO:0000259" key="2">
    <source>
        <dbReference type="Pfam" id="PF20434"/>
    </source>
</evidence>
<dbReference type="InterPro" id="IPR050300">
    <property type="entry name" value="GDXG_lipolytic_enzyme"/>
</dbReference>
<reference evidence="3 4" key="1">
    <citation type="submission" date="2018-09" db="EMBL/GenBank/DDBJ databases">
        <title>YIM 75507 draft genome.</title>
        <authorList>
            <person name="Tang S."/>
            <person name="Feng Y."/>
        </authorList>
    </citation>
    <scope>NUCLEOTIDE SEQUENCE [LARGE SCALE GENOMIC DNA]</scope>
    <source>
        <strain evidence="3 4">YIM 75507</strain>
    </source>
</reference>
<sequence length="215" mass="22570">METRGAVLWFHGGGWKVRAPEDGAALAAHGLTVIEGAYRFVHEARWPAQLEDARECWRAAREKAGDLPLFVAGDSAGAQVALQLGLRGLDDPGQVAGIMAFWPPTDPLAPDFLDLRAHDNPWEDLIGHTPYAGDEATFDAAPVNHVGNGVPVLLVHGTADASIPVTQTTDLVSALLAAGHPVHALITHGGHALPLTRPDIGAAVDAFLEATLTSS</sequence>
<evidence type="ECO:0000313" key="3">
    <source>
        <dbReference type="EMBL" id="RJL35981.1"/>
    </source>
</evidence>
<keyword evidence="1 3" id="KW-0378">Hydrolase</keyword>